<dbReference type="Pfam" id="PF00196">
    <property type="entry name" value="GerE"/>
    <property type="match status" value="1"/>
</dbReference>
<proteinExistence type="predicted"/>
<dbReference type="PROSITE" id="PS50043">
    <property type="entry name" value="HTH_LUXR_2"/>
    <property type="match status" value="1"/>
</dbReference>
<accession>A0A7W9M5G2</accession>
<keyword evidence="1 5" id="KW-0238">DNA-binding</keyword>
<dbReference type="PRINTS" id="PR00038">
    <property type="entry name" value="HTHLUXR"/>
</dbReference>
<dbReference type="PANTHER" id="PTHR43214:SF43">
    <property type="entry name" value="TWO-COMPONENT RESPONSE REGULATOR"/>
    <property type="match status" value="1"/>
</dbReference>
<dbReference type="SUPFAM" id="SSF52172">
    <property type="entry name" value="CheY-like"/>
    <property type="match status" value="1"/>
</dbReference>
<keyword evidence="2" id="KW-0597">Phosphoprotein</keyword>
<evidence type="ECO:0000256" key="2">
    <source>
        <dbReference type="PROSITE-ProRule" id="PRU00169"/>
    </source>
</evidence>
<dbReference type="InterPro" id="IPR001789">
    <property type="entry name" value="Sig_transdc_resp-reg_receiver"/>
</dbReference>
<evidence type="ECO:0000313" key="6">
    <source>
        <dbReference type="Proteomes" id="UP000552097"/>
    </source>
</evidence>
<evidence type="ECO:0000256" key="1">
    <source>
        <dbReference type="ARBA" id="ARBA00023125"/>
    </source>
</evidence>
<dbReference type="InterPro" id="IPR016032">
    <property type="entry name" value="Sig_transdc_resp-reg_C-effctor"/>
</dbReference>
<evidence type="ECO:0000259" key="3">
    <source>
        <dbReference type="PROSITE" id="PS50043"/>
    </source>
</evidence>
<feature type="domain" description="Response regulatory" evidence="4">
    <location>
        <begin position="9"/>
        <end position="120"/>
    </location>
</feature>
<organism evidence="5 6">
    <name type="scientific">Saccharothrix ecbatanensis</name>
    <dbReference type="NCBI Taxonomy" id="1105145"/>
    <lineage>
        <taxon>Bacteria</taxon>
        <taxon>Bacillati</taxon>
        <taxon>Actinomycetota</taxon>
        <taxon>Actinomycetes</taxon>
        <taxon>Pseudonocardiales</taxon>
        <taxon>Pseudonocardiaceae</taxon>
        <taxon>Saccharothrix</taxon>
    </lineage>
</organism>
<dbReference type="InterPro" id="IPR000792">
    <property type="entry name" value="Tscrpt_reg_LuxR_C"/>
</dbReference>
<dbReference type="InterPro" id="IPR039420">
    <property type="entry name" value="WalR-like"/>
</dbReference>
<dbReference type="SUPFAM" id="SSF46894">
    <property type="entry name" value="C-terminal effector domain of the bipartite response regulators"/>
    <property type="match status" value="1"/>
</dbReference>
<keyword evidence="6" id="KW-1185">Reference proteome</keyword>
<dbReference type="GO" id="GO:0003677">
    <property type="term" value="F:DNA binding"/>
    <property type="evidence" value="ECO:0007669"/>
    <property type="project" value="UniProtKB-KW"/>
</dbReference>
<dbReference type="SMART" id="SM00421">
    <property type="entry name" value="HTH_LUXR"/>
    <property type="match status" value="1"/>
</dbReference>
<name>A0A7W9M5G2_9PSEU</name>
<feature type="modified residue" description="4-aspartylphosphate" evidence="2">
    <location>
        <position position="60"/>
    </location>
</feature>
<dbReference type="EMBL" id="JACHMO010000001">
    <property type="protein sequence ID" value="MBB5808167.1"/>
    <property type="molecule type" value="Genomic_DNA"/>
</dbReference>
<comment type="caution">
    <text evidence="5">The sequence shown here is derived from an EMBL/GenBank/DDBJ whole genome shotgun (WGS) entry which is preliminary data.</text>
</comment>
<dbReference type="InterPro" id="IPR036388">
    <property type="entry name" value="WH-like_DNA-bd_sf"/>
</dbReference>
<dbReference type="PROSITE" id="PS50110">
    <property type="entry name" value="RESPONSE_REGULATORY"/>
    <property type="match status" value="1"/>
</dbReference>
<feature type="domain" description="HTH luxR-type" evidence="3">
    <location>
        <begin position="138"/>
        <end position="208"/>
    </location>
</feature>
<dbReference type="AlphaFoldDB" id="A0A7W9M5G2"/>
<dbReference type="Pfam" id="PF00072">
    <property type="entry name" value="Response_reg"/>
    <property type="match status" value="1"/>
</dbReference>
<dbReference type="GO" id="GO:0006355">
    <property type="term" value="P:regulation of DNA-templated transcription"/>
    <property type="evidence" value="ECO:0007669"/>
    <property type="project" value="InterPro"/>
</dbReference>
<evidence type="ECO:0000259" key="4">
    <source>
        <dbReference type="PROSITE" id="PS50110"/>
    </source>
</evidence>
<protein>
    <submittedName>
        <fullName evidence="5">DNA-binding NarL/FixJ family response regulator</fullName>
    </submittedName>
</protein>
<dbReference type="Gene3D" id="3.40.50.2300">
    <property type="match status" value="1"/>
</dbReference>
<dbReference type="CDD" id="cd06170">
    <property type="entry name" value="LuxR_C_like"/>
    <property type="match status" value="1"/>
</dbReference>
<gene>
    <name evidence="5" type="ORF">F4560_007935</name>
</gene>
<sequence length="216" mass="22855">MPDECVPIELGLVDDHSMYRDGAALWLENQPGRRIRVVAAVRSVADLLVGGRLPAVVLLDPSADPVQAVSRLVAAGVGVIVHSTDETPHVVRAALAAGARGYVSKRAPLSDLVDAVVSVAGGGHYLTRLLAQGALLSVPLRRPVLSDREVEVLRGVAEGRTRLAVARSLGLSEGTVKTYLERIRCKYRAAGRAAGSTVELYQRALEDGLIATTRVA</sequence>
<dbReference type="InterPro" id="IPR011006">
    <property type="entry name" value="CheY-like_superfamily"/>
</dbReference>
<reference evidence="5 6" key="1">
    <citation type="submission" date="2020-08" db="EMBL/GenBank/DDBJ databases">
        <title>Sequencing the genomes of 1000 actinobacteria strains.</title>
        <authorList>
            <person name="Klenk H.-P."/>
        </authorList>
    </citation>
    <scope>NUCLEOTIDE SEQUENCE [LARGE SCALE GENOMIC DNA]</scope>
    <source>
        <strain evidence="5 6">DSM 45486</strain>
    </source>
</reference>
<dbReference type="Gene3D" id="1.10.10.10">
    <property type="entry name" value="Winged helix-like DNA-binding domain superfamily/Winged helix DNA-binding domain"/>
    <property type="match status" value="1"/>
</dbReference>
<dbReference type="GO" id="GO:0000160">
    <property type="term" value="P:phosphorelay signal transduction system"/>
    <property type="evidence" value="ECO:0007669"/>
    <property type="project" value="InterPro"/>
</dbReference>
<dbReference type="PANTHER" id="PTHR43214">
    <property type="entry name" value="TWO-COMPONENT RESPONSE REGULATOR"/>
    <property type="match status" value="1"/>
</dbReference>
<dbReference type="RefSeq" id="WP_184928107.1">
    <property type="nucleotide sequence ID" value="NZ_JACHMO010000001.1"/>
</dbReference>
<evidence type="ECO:0000313" key="5">
    <source>
        <dbReference type="EMBL" id="MBB5808167.1"/>
    </source>
</evidence>
<dbReference type="Proteomes" id="UP000552097">
    <property type="component" value="Unassembled WGS sequence"/>
</dbReference>